<evidence type="ECO:0008006" key="4">
    <source>
        <dbReference type="Google" id="ProtNLM"/>
    </source>
</evidence>
<evidence type="ECO:0000313" key="2">
    <source>
        <dbReference type="EMBL" id="KAF0731471.1"/>
    </source>
</evidence>
<feature type="coiled-coil region" evidence="1">
    <location>
        <begin position="179"/>
        <end position="212"/>
    </location>
</feature>
<organism evidence="2 3">
    <name type="scientific">Aphanomyces euteiches</name>
    <dbReference type="NCBI Taxonomy" id="100861"/>
    <lineage>
        <taxon>Eukaryota</taxon>
        <taxon>Sar</taxon>
        <taxon>Stramenopiles</taxon>
        <taxon>Oomycota</taxon>
        <taxon>Saprolegniomycetes</taxon>
        <taxon>Saprolegniales</taxon>
        <taxon>Verrucalvaceae</taxon>
        <taxon>Aphanomyces</taxon>
    </lineage>
</organism>
<evidence type="ECO:0000313" key="3">
    <source>
        <dbReference type="Proteomes" id="UP000481153"/>
    </source>
</evidence>
<evidence type="ECO:0000256" key="1">
    <source>
        <dbReference type="SAM" id="Coils"/>
    </source>
</evidence>
<dbReference type="EMBL" id="VJMJ01000142">
    <property type="protein sequence ID" value="KAF0731471.1"/>
    <property type="molecule type" value="Genomic_DNA"/>
</dbReference>
<keyword evidence="1" id="KW-0175">Coiled coil</keyword>
<dbReference type="Proteomes" id="UP000481153">
    <property type="component" value="Unassembled WGS sequence"/>
</dbReference>
<sequence>MGKRDAKQVQWTEEVDELTLKEIVRMCPYESPHGKVAVAWSLIAQSLHEFDASISGRACQDHCEKILHEFAKDSRMLQRGSGIEEDESDLVKLKQDVIDRREAAVAEKASKKRKSEEKMDELVATGEALCQEAEERVAKRLKSPRDHPPKLTAELANDPIDRLIEFEKAKHQDDHAYRMERLEFEKASLEVRRQEQEQAQKQQQELSRMLFELISKISNK</sequence>
<accession>A0A6G0WVC8</accession>
<name>A0A6G0WVC8_9STRA</name>
<dbReference type="AlphaFoldDB" id="A0A6G0WVC8"/>
<dbReference type="VEuPathDB" id="FungiDB:AeMF1_019973"/>
<protein>
    <recommendedName>
        <fullName evidence="4">Myb-like domain-containing protein</fullName>
    </recommendedName>
</protein>
<proteinExistence type="predicted"/>
<gene>
    <name evidence="2" type="ORF">Ae201684_011266</name>
</gene>
<reference evidence="2 3" key="1">
    <citation type="submission" date="2019-07" db="EMBL/GenBank/DDBJ databases">
        <title>Genomics analysis of Aphanomyces spp. identifies a new class of oomycete effector associated with host adaptation.</title>
        <authorList>
            <person name="Gaulin E."/>
        </authorList>
    </citation>
    <scope>NUCLEOTIDE SEQUENCE [LARGE SCALE GENOMIC DNA]</scope>
    <source>
        <strain evidence="2 3">ATCC 201684</strain>
    </source>
</reference>
<comment type="caution">
    <text evidence="2">The sequence shown here is derived from an EMBL/GenBank/DDBJ whole genome shotgun (WGS) entry which is preliminary data.</text>
</comment>
<keyword evidence="3" id="KW-1185">Reference proteome</keyword>